<reference evidence="1" key="1">
    <citation type="submission" date="2021-01" db="EMBL/GenBank/DDBJ databases">
        <authorList>
            <person name="Corre E."/>
            <person name="Pelletier E."/>
            <person name="Niang G."/>
            <person name="Scheremetjew M."/>
            <person name="Finn R."/>
            <person name="Kale V."/>
            <person name="Holt S."/>
            <person name="Cochrane G."/>
            <person name="Meng A."/>
            <person name="Brown T."/>
            <person name="Cohen L."/>
        </authorList>
    </citation>
    <scope>NUCLEOTIDE SEQUENCE</scope>
    <source>
        <strain evidence="1">CCMP722</strain>
    </source>
</reference>
<protein>
    <submittedName>
        <fullName evidence="1">Uncharacterized protein</fullName>
    </submittedName>
</protein>
<gene>
    <name evidence="1" type="ORF">POBO1169_LOCUS13954</name>
</gene>
<proteinExistence type="predicted"/>
<dbReference type="EMBL" id="HBFA01027514">
    <property type="protein sequence ID" value="CAD8678199.1"/>
    <property type="molecule type" value="Transcribed_RNA"/>
</dbReference>
<organism evidence="1">
    <name type="scientific">Pyramimonas obovata</name>
    <dbReference type="NCBI Taxonomy" id="1411642"/>
    <lineage>
        <taxon>Eukaryota</taxon>
        <taxon>Viridiplantae</taxon>
        <taxon>Chlorophyta</taxon>
        <taxon>Pyramimonadophyceae</taxon>
        <taxon>Pyramimonadales</taxon>
        <taxon>Pyramimonadaceae</taxon>
        <taxon>Pyramimonas</taxon>
        <taxon>Pyramimonas incertae sedis</taxon>
    </lineage>
</organism>
<sequence length="309" mass="35650">MFAAHATHGHLARGTIVTTNMNTARISTTYTCASMPPVCVSGAKGLHATRWFQGHSPQALISPLPRLYTTLPRRKVETLRVSCSASESDSFAAEDKLSQPVVEDWVQPVSDFWTSEGVSERDLRELVKLGETHEHLRDVELLEACTTRMRLLIPDCKVEIMVQREPNCLNLTFTHAAHLLLQLQEFVGSERKSEVTTVFERFPALLLVEDIPSAIRRATDHIINLKPVFEVSEVEDILKRHPHLIYRVLYFDEFDVLPYDIKNHLWHRMDAEKAKAIEWNDQWDTWGDAEDAMKSWYEEHWDDVRFDDD</sequence>
<dbReference type="AlphaFoldDB" id="A0A7S0WQC2"/>
<evidence type="ECO:0000313" key="1">
    <source>
        <dbReference type="EMBL" id="CAD8678199.1"/>
    </source>
</evidence>
<accession>A0A7S0WQC2</accession>
<name>A0A7S0WQC2_9CHLO</name>